<comment type="caution">
    <text evidence="1">The sequence shown here is derived from an EMBL/GenBank/DDBJ whole genome shotgun (WGS) entry which is preliminary data.</text>
</comment>
<evidence type="ECO:0000313" key="1">
    <source>
        <dbReference type="EMBL" id="MEE1946438.1"/>
    </source>
</evidence>
<evidence type="ECO:0008006" key="3">
    <source>
        <dbReference type="Google" id="ProtNLM"/>
    </source>
</evidence>
<evidence type="ECO:0000313" key="2">
    <source>
        <dbReference type="Proteomes" id="UP001336835"/>
    </source>
</evidence>
<feature type="non-terminal residue" evidence="1">
    <location>
        <position position="803"/>
    </location>
</feature>
<proteinExistence type="predicted"/>
<keyword evidence="2" id="KW-1185">Reference proteome</keyword>
<organism evidence="1 2">
    <name type="scientific">Pedobacter albus</name>
    <dbReference type="NCBI Taxonomy" id="3113905"/>
    <lineage>
        <taxon>Bacteria</taxon>
        <taxon>Pseudomonadati</taxon>
        <taxon>Bacteroidota</taxon>
        <taxon>Sphingobacteriia</taxon>
        <taxon>Sphingobacteriales</taxon>
        <taxon>Sphingobacteriaceae</taxon>
        <taxon>Pedobacter</taxon>
    </lineage>
</organism>
<accession>A0ABU7IAD6</accession>
<dbReference type="Proteomes" id="UP001336835">
    <property type="component" value="Unassembled WGS sequence"/>
</dbReference>
<dbReference type="RefSeq" id="WP_330108738.1">
    <property type="nucleotide sequence ID" value="NZ_JAZDQT010000002.1"/>
</dbReference>
<sequence>MKTLYPTGGVDAVLRRLLFSVSRYAADYLSRPAKCFILCAFLFGLPASLLAQKTSENPMNYLRTDLVSPSATASTLGRYGDASVNQSSGAPNLSIPIFTVTGHDLNVPIVLSYSYDGFRPAQPNGWTGMGWNLQAGGVITRQIRGRVDDIVDTENQRFGSSFVQGNIVAAGGYESTDMQNFLKGVMEGGYDGEADIFSFNFGGYSGKFTLVNGAFTLFPYSKLKISGSAAGFTITTEDGTKYGFGDVEHTKPKSTYSGPGSYNIPYHVSAWYLTSITNAANTEAIRFLYTTETSYPQLGTNSQTYKKVEDVSSGGSSQLYAPYFGFSSYIEPVRLTTIISEKQTVDFSGGASRQDILTGPPVLGSITVTDNSSGEVIKNFRLKYGYFGTGTYLEKYLKLKSLEELPGWKEGEVLDTTRKQVHTFDYIAETGSYPNRTEAFVDHYGYYKGGSFGNIMIPDYIYPGGPNRDPSPLTAQFGALKKITYPTGGSTTFDYEGNVGFNGKDYVKIPGNLTSYVYRPSGAPPLDHFESDFESGKFTINYGQRVGINLVRYPKSLTGDGNIKGSFDARLYREVEDGIYAFIDTWKILDDADNGGMMKHFDLTAGTYYLQTFIDENELSMTATLGYSNNSTTPIEGQAAGGIRIKRITNDPVIGLPTVKSYRYTDAAGFSSGSAMSKVYDERLLTEITASQLNQLTTVNSRSVSSFISEGVNGGQPNYYRTVFEDLVDGADTLTTRSDYVSFAGSFNGVQPQSVIQYRNTNTGLKPVKKTEYEYGEKSAGGTTGLKAYMDTIVTVLPGGQYG</sequence>
<dbReference type="EMBL" id="JAZDQT010000002">
    <property type="protein sequence ID" value="MEE1946438.1"/>
    <property type="molecule type" value="Genomic_DNA"/>
</dbReference>
<reference evidence="1 2" key="1">
    <citation type="submission" date="2024-01" db="EMBL/GenBank/DDBJ databases">
        <title>Pedobacter sp. nov., isolated from fresh soil.</title>
        <authorList>
            <person name="Le N.T.T."/>
        </authorList>
    </citation>
    <scope>NUCLEOTIDE SEQUENCE [LARGE SCALE GENOMIC DNA]</scope>
    <source>
        <strain evidence="1 2">KR3-3</strain>
    </source>
</reference>
<name>A0ABU7IAD6_9SPHI</name>
<protein>
    <recommendedName>
        <fullName evidence="3">Virulence plasmid B protein</fullName>
    </recommendedName>
</protein>
<gene>
    <name evidence="1" type="ORF">VRU48_15040</name>
</gene>